<feature type="region of interest" description="Disordered" evidence="1">
    <location>
        <begin position="245"/>
        <end position="292"/>
    </location>
</feature>
<keyword evidence="2" id="KW-0732">Signal</keyword>
<dbReference type="Gene3D" id="3.50.70.20">
    <property type="entry name" value="Cytochrome P460"/>
    <property type="match status" value="1"/>
</dbReference>
<dbReference type="KEGG" id="eaj:Q3M24_06585"/>
<evidence type="ECO:0000256" key="1">
    <source>
        <dbReference type="SAM" id="MobiDB-lite"/>
    </source>
</evidence>
<evidence type="ECO:0008006" key="4">
    <source>
        <dbReference type="Google" id="ProtNLM"/>
    </source>
</evidence>
<dbReference type="AlphaFoldDB" id="A0AAU8LZS4"/>
<dbReference type="PROSITE" id="PS51257">
    <property type="entry name" value="PROKAR_LIPOPROTEIN"/>
    <property type="match status" value="1"/>
</dbReference>
<accession>A0AAU8LZS4</accession>
<sequence>MRITKALVLLSSLSLLLSLSACKEPSNEQAEAPEPAVSVTVPEAPEATETAPQDATPVEEVLVDDSGAGEKTVDVTGEGFGCVRDMEAIRGMYVGNLLGNIDATIAVANSEEGGVYPPGTIIQIVPTEAMVKREAGFNEATNDWEFFILDVSAEGTKIAARGGEELENPFGQNCLSCHAQAEPKWDMVCESGHGCQPIPITRPMIVALQKTDKRCAPVELTDEDKKALADLQALIEGFKAKMAAAAAAAAEAGESDAVAPEAETDEEVAAPPADEAPEDAVPAEEEGEEKAE</sequence>
<evidence type="ECO:0000256" key="2">
    <source>
        <dbReference type="SAM" id="SignalP"/>
    </source>
</evidence>
<proteinExistence type="predicted"/>
<feature type="compositionally biased region" description="Acidic residues" evidence="1">
    <location>
        <begin position="275"/>
        <end position="292"/>
    </location>
</feature>
<reference evidence="3" key="2">
    <citation type="submission" date="2024-06" db="EMBL/GenBank/DDBJ databases">
        <authorList>
            <person name="Plum-Jensen L.E."/>
            <person name="Schramm A."/>
            <person name="Marshall I.P.G."/>
        </authorList>
    </citation>
    <scope>NUCLEOTIDE SEQUENCE</scope>
    <source>
        <strain evidence="3">Rat1</strain>
    </source>
</reference>
<gene>
    <name evidence="3" type="ORF">Q3M24_06585</name>
</gene>
<dbReference type="EMBL" id="CP159373">
    <property type="protein sequence ID" value="XCN74406.1"/>
    <property type="molecule type" value="Genomic_DNA"/>
</dbReference>
<protein>
    <recommendedName>
        <fullName evidence="4">Cytochrome c domain-containing protein</fullName>
    </recommendedName>
</protein>
<evidence type="ECO:0000313" key="3">
    <source>
        <dbReference type="EMBL" id="XCN74406.1"/>
    </source>
</evidence>
<feature type="chain" id="PRO_5043750758" description="Cytochrome c domain-containing protein" evidence="2">
    <location>
        <begin position="24"/>
        <end position="292"/>
    </location>
</feature>
<feature type="signal peptide" evidence="2">
    <location>
        <begin position="1"/>
        <end position="23"/>
    </location>
</feature>
<dbReference type="InterPro" id="IPR038142">
    <property type="entry name" value="Cytochrome_P460_sp"/>
</dbReference>
<reference evidence="3" key="1">
    <citation type="journal article" date="2024" name="Syst. Appl. Microbiol.">
        <title>First single-strain enrichments of Electrothrix cable bacteria, description of E. aestuarii sp. nov. and E. rattekaaiensis sp. nov., and proposal of a cable bacteria taxonomy following the rules of the SeqCode.</title>
        <authorList>
            <person name="Plum-Jensen L.E."/>
            <person name="Schramm A."/>
            <person name="Marshall I.P.G."/>
        </authorList>
    </citation>
    <scope>NUCLEOTIDE SEQUENCE</scope>
    <source>
        <strain evidence="3">Rat1</strain>
    </source>
</reference>
<feature type="compositionally biased region" description="Low complexity" evidence="1">
    <location>
        <begin position="245"/>
        <end position="261"/>
    </location>
</feature>
<organism evidence="3">
    <name type="scientific">Candidatus Electrothrix aestuarii</name>
    <dbReference type="NCBI Taxonomy" id="3062594"/>
    <lineage>
        <taxon>Bacteria</taxon>
        <taxon>Pseudomonadati</taxon>
        <taxon>Thermodesulfobacteriota</taxon>
        <taxon>Desulfobulbia</taxon>
        <taxon>Desulfobulbales</taxon>
        <taxon>Desulfobulbaceae</taxon>
        <taxon>Candidatus Electrothrix</taxon>
    </lineage>
</organism>
<name>A0AAU8LZS4_9BACT</name>